<dbReference type="RefSeq" id="WP_094060929.1">
    <property type="nucleotide sequence ID" value="NZ_CP022530.1"/>
</dbReference>
<dbReference type="Pfam" id="PF13271">
    <property type="entry name" value="DUF4062"/>
    <property type="match status" value="1"/>
</dbReference>
<gene>
    <name evidence="2" type="ORF">CHH28_14205</name>
</gene>
<dbReference type="KEGG" id="bsan:CHH28_14205"/>
<name>A0A222FMK3_9GAMM</name>
<protein>
    <recommendedName>
        <fullName evidence="1">DUF4062 domain-containing protein</fullName>
    </recommendedName>
</protein>
<evidence type="ECO:0000313" key="2">
    <source>
        <dbReference type="EMBL" id="ASP39754.1"/>
    </source>
</evidence>
<dbReference type="Proteomes" id="UP000202440">
    <property type="component" value="Chromosome"/>
</dbReference>
<accession>A0A222FMK3</accession>
<proteinExistence type="predicted"/>
<dbReference type="EMBL" id="CP022530">
    <property type="protein sequence ID" value="ASP39754.1"/>
    <property type="molecule type" value="Genomic_DNA"/>
</dbReference>
<dbReference type="OrthoDB" id="72299at2"/>
<dbReference type="AlphaFoldDB" id="A0A222FMK3"/>
<evidence type="ECO:0000313" key="3">
    <source>
        <dbReference type="Proteomes" id="UP000202440"/>
    </source>
</evidence>
<feature type="domain" description="DUF4062" evidence="1">
    <location>
        <begin position="9"/>
        <end position="88"/>
    </location>
</feature>
<reference evidence="2 3" key="1">
    <citation type="submission" date="2017-07" db="EMBL/GenBank/DDBJ databases">
        <title>Annotated genome sequence of Bacterioplanes sanyensis isolated from Red Sea.</title>
        <authorList>
            <person name="Rehman Z.U."/>
        </authorList>
    </citation>
    <scope>NUCLEOTIDE SEQUENCE [LARGE SCALE GENOMIC DNA]</scope>
    <source>
        <strain evidence="2 3">NV9</strain>
    </source>
</reference>
<keyword evidence="3" id="KW-1185">Reference proteome</keyword>
<evidence type="ECO:0000259" key="1">
    <source>
        <dbReference type="Pfam" id="PF13271"/>
    </source>
</evidence>
<dbReference type="InterPro" id="IPR025139">
    <property type="entry name" value="DUF4062"/>
</dbReference>
<organism evidence="2 3">
    <name type="scientific">Bacterioplanes sanyensis</name>
    <dbReference type="NCBI Taxonomy" id="1249553"/>
    <lineage>
        <taxon>Bacteria</taxon>
        <taxon>Pseudomonadati</taxon>
        <taxon>Pseudomonadota</taxon>
        <taxon>Gammaproteobacteria</taxon>
        <taxon>Oceanospirillales</taxon>
        <taxon>Oceanospirillaceae</taxon>
        <taxon>Bacterioplanes</taxon>
    </lineage>
</organism>
<sequence>MPDNAIHLVYLASTAGISLERGEVKRCLASQKMQDAGLVYDPEGAPYDWNLVRQQIELADGFVLLLGDSYGPMAPTGISYLHREFVHAQSLNKPILAFARTLEGPETEEQRRLAGFHQIIAQQATFKRWHLRDELLSHVRSALPSYRSQLGMGWQPAARQPIGAATIPHEQEVAVKPTPAPKQRTAIRQTISLHVVADVYEAGNCTREEQMLPARLDQLLASLRRLLQAGASEDRLRSHLEGLITNTVSERLLERHTNAHAVDDVRLSRGQFQQILKLWQQQGAIEMSEQGGRAQWRSAR</sequence>